<proteinExistence type="predicted"/>
<reference evidence="2 3" key="1">
    <citation type="submission" date="2016-10" db="EMBL/GenBank/DDBJ databases">
        <authorList>
            <person name="de Groot N.N."/>
        </authorList>
    </citation>
    <scope>NUCLEOTIDE SEQUENCE [LARGE SCALE GENOMIC DNA]</scope>
    <source>
        <strain evidence="2 3">DSM 2784</strain>
    </source>
</reference>
<sequence length="196" mass="22594">MGYRKIILDYADDNNGIVTSNWCVKEGIPTVYLSRMVKDGELHRVERGIYSLSEYDYDDFNIFHLKNKAAIFSYSSSLYLLGRTDFVPHLIEVSVYTGYNAAHFPDDVIVHYVTKELLDLGKIFVETPLGNSVECYDMERTVCDLICNRNKVDAELFAKTLQSCVKENDLNLNKLFSYAKKMKCLKKVQEIMEVLL</sequence>
<accession>A0A1G5S274</accession>
<evidence type="ECO:0000313" key="3">
    <source>
        <dbReference type="Proteomes" id="UP000199208"/>
    </source>
</evidence>
<organism evidence="2 3">
    <name type="scientific">Acidaminobacter hydrogenoformans DSM 2784</name>
    <dbReference type="NCBI Taxonomy" id="1120920"/>
    <lineage>
        <taxon>Bacteria</taxon>
        <taxon>Bacillati</taxon>
        <taxon>Bacillota</taxon>
        <taxon>Clostridia</taxon>
        <taxon>Peptostreptococcales</taxon>
        <taxon>Acidaminobacteraceae</taxon>
        <taxon>Acidaminobacter</taxon>
    </lineage>
</organism>
<dbReference type="InterPro" id="IPR025159">
    <property type="entry name" value="AbiEi_N"/>
</dbReference>
<dbReference type="STRING" id="1120920.SAMN03080599_02171"/>
<evidence type="ECO:0000313" key="2">
    <source>
        <dbReference type="EMBL" id="SCZ80237.1"/>
    </source>
</evidence>
<keyword evidence="3" id="KW-1185">Reference proteome</keyword>
<protein>
    <submittedName>
        <fullName evidence="2">Transcriptional regulator, AbiEi antitoxin, Type IV TA system</fullName>
    </submittedName>
</protein>
<dbReference type="RefSeq" id="WP_170829413.1">
    <property type="nucleotide sequence ID" value="NZ_FMWL01000011.1"/>
</dbReference>
<dbReference type="EMBL" id="FMWL01000011">
    <property type="protein sequence ID" value="SCZ80237.1"/>
    <property type="molecule type" value="Genomic_DNA"/>
</dbReference>
<feature type="domain" description="AbiEi antitoxin N-terminal" evidence="1">
    <location>
        <begin position="6"/>
        <end position="52"/>
    </location>
</feature>
<name>A0A1G5S274_9FIRM</name>
<dbReference type="Proteomes" id="UP000199208">
    <property type="component" value="Unassembled WGS sequence"/>
</dbReference>
<dbReference type="AlphaFoldDB" id="A0A1G5S274"/>
<evidence type="ECO:0000259" key="1">
    <source>
        <dbReference type="Pfam" id="PF13338"/>
    </source>
</evidence>
<dbReference type="Pfam" id="PF13338">
    <property type="entry name" value="AbiEi_4"/>
    <property type="match status" value="1"/>
</dbReference>
<gene>
    <name evidence="2" type="ORF">SAMN03080599_02171</name>
</gene>